<accession>A0A370I6Q9</accession>
<gene>
    <name evidence="2" type="ORF">DFR76_104158</name>
</gene>
<organism evidence="2 3">
    <name type="scientific">Nocardia pseudobrasiliensis</name>
    <dbReference type="NCBI Taxonomy" id="45979"/>
    <lineage>
        <taxon>Bacteria</taxon>
        <taxon>Bacillati</taxon>
        <taxon>Actinomycetota</taxon>
        <taxon>Actinomycetes</taxon>
        <taxon>Mycobacteriales</taxon>
        <taxon>Nocardiaceae</taxon>
        <taxon>Nocardia</taxon>
    </lineage>
</organism>
<evidence type="ECO:0000313" key="3">
    <source>
        <dbReference type="Proteomes" id="UP000254869"/>
    </source>
</evidence>
<sequence length="170" mass="17823">MSPSPPPPGPIAAPADIRTACQLWWGVVAFGVLRLILSAAGRFADRHDLACQLYDQVRAQEAQASLAEVEMMVAILEVVIVVFGLGLAAGAVAVAYQLRHGKLWARTVLDVAAVVLVLGAFGAMFGLGTVTGMVPLLTGAAAILQAVLAGGAVFLCHRVESEAFFRMNIR</sequence>
<keyword evidence="1" id="KW-1133">Transmembrane helix</keyword>
<dbReference type="STRING" id="1210086.GCA_001613105_03893"/>
<comment type="caution">
    <text evidence="2">The sequence shown here is derived from an EMBL/GenBank/DDBJ whole genome shotgun (WGS) entry which is preliminary data.</text>
</comment>
<feature type="transmembrane region" description="Helical" evidence="1">
    <location>
        <begin position="71"/>
        <end position="96"/>
    </location>
</feature>
<feature type="transmembrane region" description="Helical" evidence="1">
    <location>
        <begin position="133"/>
        <end position="156"/>
    </location>
</feature>
<evidence type="ECO:0000313" key="2">
    <source>
        <dbReference type="EMBL" id="RDI66412.1"/>
    </source>
</evidence>
<dbReference type="Proteomes" id="UP000254869">
    <property type="component" value="Unassembled WGS sequence"/>
</dbReference>
<feature type="transmembrane region" description="Helical" evidence="1">
    <location>
        <begin position="108"/>
        <end position="127"/>
    </location>
</feature>
<proteinExistence type="predicted"/>
<keyword evidence="1" id="KW-0812">Transmembrane</keyword>
<dbReference type="AlphaFoldDB" id="A0A370I6Q9"/>
<reference evidence="2 3" key="1">
    <citation type="submission" date="2018-07" db="EMBL/GenBank/DDBJ databases">
        <title>Genomic Encyclopedia of Type Strains, Phase IV (KMG-IV): sequencing the most valuable type-strain genomes for metagenomic binning, comparative biology and taxonomic classification.</title>
        <authorList>
            <person name="Goeker M."/>
        </authorList>
    </citation>
    <scope>NUCLEOTIDE SEQUENCE [LARGE SCALE GENOMIC DNA]</scope>
    <source>
        <strain evidence="2 3">DSM 44290</strain>
    </source>
</reference>
<keyword evidence="1" id="KW-0472">Membrane</keyword>
<keyword evidence="3" id="KW-1185">Reference proteome</keyword>
<name>A0A370I6Q9_9NOCA</name>
<evidence type="ECO:0000256" key="1">
    <source>
        <dbReference type="SAM" id="Phobius"/>
    </source>
</evidence>
<dbReference type="EMBL" id="QQBC01000004">
    <property type="protein sequence ID" value="RDI66412.1"/>
    <property type="molecule type" value="Genomic_DNA"/>
</dbReference>
<protein>
    <submittedName>
        <fullName evidence="2">Uncharacterized protein</fullName>
    </submittedName>
</protein>